<gene>
    <name evidence="1" type="ORF">HPULCUR_006440</name>
</gene>
<reference evidence="1 2" key="1">
    <citation type="submission" date="2024-04" db="EMBL/GenBank/DDBJ databases">
        <title>genome sequences of Mucor flavus KT1a and Helicostylum pulchrum KT1b strains isolation_sourced from the surface of a dry-aged beef.</title>
        <authorList>
            <person name="Toyotome T."/>
            <person name="Hosono M."/>
            <person name="Torimaru M."/>
            <person name="Fukuda K."/>
            <person name="Mikami N."/>
        </authorList>
    </citation>
    <scope>NUCLEOTIDE SEQUENCE [LARGE SCALE GENOMIC DNA]</scope>
    <source>
        <strain evidence="1 2">KT1b</strain>
    </source>
</reference>
<evidence type="ECO:0000313" key="2">
    <source>
        <dbReference type="Proteomes" id="UP001476247"/>
    </source>
</evidence>
<sequence>MDSKDSSDYITRFKEAIVIAGSLRLEKEKIRHYRDSKQILKKLNRYDDQERTRLRDAMKDMRSVSEVKRQRLDDLRDGIIREMTSKLVDATNIEGRLNKSLVPPDDMSVDNAFDMQPYLQQVNHIKQELVELNSEKADRLQLIQEIENCKDRVRTELQSFYEQSILEYEPVKEKYISDLNNLDCKLRGFDHDALVDKVSNMLLGLPLSKKERIASMVVETVRDMFGKNLIELVIADRSQKDNIYPSEVNSLQIREANSEEIKSKILYKTDIMKKELDKILLAVEDVPKIEHLIGNLGYADHITKNHTQVLNFLNAPDGIVNKIPYVNEAEVIPPEISLNEQNVNLSTALTASLTQHAKNHFSDLEERLNRLEKKMEQ</sequence>
<proteinExistence type="predicted"/>
<keyword evidence="2" id="KW-1185">Reference proteome</keyword>
<protein>
    <recommendedName>
        <fullName evidence="3">Coiled coil protein</fullName>
    </recommendedName>
</protein>
<dbReference type="EMBL" id="BAABUJ010000017">
    <property type="protein sequence ID" value="GAA5801000.1"/>
    <property type="molecule type" value="Genomic_DNA"/>
</dbReference>
<accession>A0ABP9Y1X3</accession>
<dbReference type="Proteomes" id="UP001476247">
    <property type="component" value="Unassembled WGS sequence"/>
</dbReference>
<evidence type="ECO:0008006" key="3">
    <source>
        <dbReference type="Google" id="ProtNLM"/>
    </source>
</evidence>
<name>A0ABP9Y1X3_9FUNG</name>
<comment type="caution">
    <text evidence="1">The sequence shown here is derived from an EMBL/GenBank/DDBJ whole genome shotgun (WGS) entry which is preliminary data.</text>
</comment>
<organism evidence="1 2">
    <name type="scientific">Helicostylum pulchrum</name>
    <dbReference type="NCBI Taxonomy" id="562976"/>
    <lineage>
        <taxon>Eukaryota</taxon>
        <taxon>Fungi</taxon>
        <taxon>Fungi incertae sedis</taxon>
        <taxon>Mucoromycota</taxon>
        <taxon>Mucoromycotina</taxon>
        <taxon>Mucoromycetes</taxon>
        <taxon>Mucorales</taxon>
        <taxon>Mucorineae</taxon>
        <taxon>Mucoraceae</taxon>
        <taxon>Helicostylum</taxon>
    </lineage>
</organism>
<evidence type="ECO:0000313" key="1">
    <source>
        <dbReference type="EMBL" id="GAA5801000.1"/>
    </source>
</evidence>